<name>A0A4R5PPL2_9HYPH</name>
<proteinExistence type="predicted"/>
<keyword evidence="2" id="KW-0732">Signal</keyword>
<gene>
    <name evidence="4" type="ORF">E2A64_07180</name>
</gene>
<dbReference type="EMBL" id="SMSI01000001">
    <property type="protein sequence ID" value="TDH38868.1"/>
    <property type="molecule type" value="Genomic_DNA"/>
</dbReference>
<dbReference type="GO" id="GO:0005509">
    <property type="term" value="F:calcium ion binding"/>
    <property type="evidence" value="ECO:0007669"/>
    <property type="project" value="InterPro"/>
</dbReference>
<evidence type="ECO:0000256" key="1">
    <source>
        <dbReference type="SAM" id="MobiDB-lite"/>
    </source>
</evidence>
<organism evidence="4 5">
    <name type="scientific">Pseudohoeflea suaedae</name>
    <dbReference type="NCBI Taxonomy" id="877384"/>
    <lineage>
        <taxon>Bacteria</taxon>
        <taxon>Pseudomonadati</taxon>
        <taxon>Pseudomonadota</taxon>
        <taxon>Alphaproteobacteria</taxon>
        <taxon>Hyphomicrobiales</taxon>
        <taxon>Rhizobiaceae</taxon>
        <taxon>Pseudohoeflea</taxon>
    </lineage>
</organism>
<dbReference type="SUPFAM" id="SSF47473">
    <property type="entry name" value="EF-hand"/>
    <property type="match status" value="1"/>
</dbReference>
<feature type="region of interest" description="Disordered" evidence="1">
    <location>
        <begin position="154"/>
        <end position="178"/>
    </location>
</feature>
<dbReference type="SMART" id="SM00054">
    <property type="entry name" value="EFh"/>
    <property type="match status" value="4"/>
</dbReference>
<keyword evidence="5" id="KW-1185">Reference proteome</keyword>
<dbReference type="PROSITE" id="PS00018">
    <property type="entry name" value="EF_HAND_1"/>
    <property type="match status" value="2"/>
</dbReference>
<dbReference type="PROSITE" id="PS50222">
    <property type="entry name" value="EF_HAND_2"/>
    <property type="match status" value="2"/>
</dbReference>
<dbReference type="InterPro" id="IPR002048">
    <property type="entry name" value="EF_hand_dom"/>
</dbReference>
<evidence type="ECO:0000256" key="2">
    <source>
        <dbReference type="SAM" id="SignalP"/>
    </source>
</evidence>
<dbReference type="Gene3D" id="1.10.238.10">
    <property type="entry name" value="EF-hand"/>
    <property type="match status" value="3"/>
</dbReference>
<dbReference type="AlphaFoldDB" id="A0A4R5PPL2"/>
<evidence type="ECO:0000313" key="5">
    <source>
        <dbReference type="Proteomes" id="UP000295131"/>
    </source>
</evidence>
<dbReference type="InterPro" id="IPR018247">
    <property type="entry name" value="EF_Hand_1_Ca_BS"/>
</dbReference>
<reference evidence="4 5" key="1">
    <citation type="journal article" date="2013" name="Int. J. Syst. Evol. Microbiol.">
        <title>Hoeflea suaedae sp. nov., an endophytic bacterium isolated from the root of the halophyte Suaeda maritima.</title>
        <authorList>
            <person name="Chung E.J."/>
            <person name="Park J.A."/>
            <person name="Pramanik P."/>
            <person name="Bibi F."/>
            <person name="Jeon C.O."/>
            <person name="Chung Y.R."/>
        </authorList>
    </citation>
    <scope>NUCLEOTIDE SEQUENCE [LARGE SCALE GENOMIC DNA]</scope>
    <source>
        <strain evidence="4 5">YC6898</strain>
    </source>
</reference>
<feature type="domain" description="EF-hand" evidence="3">
    <location>
        <begin position="122"/>
        <end position="157"/>
    </location>
</feature>
<evidence type="ECO:0000259" key="3">
    <source>
        <dbReference type="PROSITE" id="PS50222"/>
    </source>
</evidence>
<sequence>MQRICMMTKTLTTFAGLAALLIAMPAYAQDTGPEDGAMKHRKMEHGGRMMGRFDADDDGAISMEEFMEMGPGMIEGADADADGEITFDEMKAAWEARREERMKKRFLRRFDVDGDGKVSVSELKDRQEKRFALLDANNDGVISKQEFRKGYRELGWGKDGRKGDRDHRRGEWHKGWDD</sequence>
<protein>
    <submittedName>
        <fullName evidence="4">Acid-shock protein</fullName>
    </submittedName>
</protein>
<feature type="chain" id="PRO_5020955659" evidence="2">
    <location>
        <begin position="29"/>
        <end position="178"/>
    </location>
</feature>
<dbReference type="Pfam" id="PF13202">
    <property type="entry name" value="EF-hand_5"/>
    <property type="match status" value="4"/>
</dbReference>
<feature type="domain" description="EF-hand" evidence="3">
    <location>
        <begin position="41"/>
        <end position="76"/>
    </location>
</feature>
<comment type="caution">
    <text evidence="4">The sequence shown here is derived from an EMBL/GenBank/DDBJ whole genome shotgun (WGS) entry which is preliminary data.</text>
</comment>
<accession>A0A4R5PPL2</accession>
<feature type="signal peptide" evidence="2">
    <location>
        <begin position="1"/>
        <end position="28"/>
    </location>
</feature>
<dbReference type="InterPro" id="IPR011992">
    <property type="entry name" value="EF-hand-dom_pair"/>
</dbReference>
<evidence type="ECO:0000313" key="4">
    <source>
        <dbReference type="EMBL" id="TDH38868.1"/>
    </source>
</evidence>
<dbReference type="Proteomes" id="UP000295131">
    <property type="component" value="Unassembled WGS sequence"/>
</dbReference>